<evidence type="ECO:0000313" key="1">
    <source>
        <dbReference type="EMBL" id="GAV86972.1"/>
    </source>
</evidence>
<accession>A0A1Q3D3F6</accession>
<sequence length="108" mass="11511">MALESWYTSNMVGLSLGVGTTHLQSTLRNCLSSSSYPFPSKDLSTAVWRRESLGNCVIHSTKLPLKVSGALATWVGFSPVTNSRRTTPKLQTSPFGVATSVLGYSGAT</sequence>
<dbReference type="EMBL" id="BDDD01004118">
    <property type="protein sequence ID" value="GAV86972.1"/>
    <property type="molecule type" value="Genomic_DNA"/>
</dbReference>
<dbReference type="Proteomes" id="UP000187406">
    <property type="component" value="Unassembled WGS sequence"/>
</dbReference>
<reference evidence="2" key="1">
    <citation type="submission" date="2016-04" db="EMBL/GenBank/DDBJ databases">
        <title>Cephalotus genome sequencing.</title>
        <authorList>
            <person name="Fukushima K."/>
            <person name="Hasebe M."/>
            <person name="Fang X."/>
        </authorList>
    </citation>
    <scope>NUCLEOTIDE SEQUENCE [LARGE SCALE GENOMIC DNA]</scope>
    <source>
        <strain evidence="2">cv. St1</strain>
    </source>
</reference>
<keyword evidence="2" id="KW-1185">Reference proteome</keyword>
<gene>
    <name evidence="1" type="ORF">CFOL_v3_30398</name>
</gene>
<dbReference type="InParanoid" id="A0A1Q3D3F6"/>
<dbReference type="AlphaFoldDB" id="A0A1Q3D3F6"/>
<comment type="caution">
    <text evidence="1">The sequence shown here is derived from an EMBL/GenBank/DDBJ whole genome shotgun (WGS) entry which is preliminary data.</text>
</comment>
<organism evidence="1 2">
    <name type="scientific">Cephalotus follicularis</name>
    <name type="common">Albany pitcher plant</name>
    <dbReference type="NCBI Taxonomy" id="3775"/>
    <lineage>
        <taxon>Eukaryota</taxon>
        <taxon>Viridiplantae</taxon>
        <taxon>Streptophyta</taxon>
        <taxon>Embryophyta</taxon>
        <taxon>Tracheophyta</taxon>
        <taxon>Spermatophyta</taxon>
        <taxon>Magnoliopsida</taxon>
        <taxon>eudicotyledons</taxon>
        <taxon>Gunneridae</taxon>
        <taxon>Pentapetalae</taxon>
        <taxon>rosids</taxon>
        <taxon>fabids</taxon>
        <taxon>Oxalidales</taxon>
        <taxon>Cephalotaceae</taxon>
        <taxon>Cephalotus</taxon>
    </lineage>
</organism>
<protein>
    <submittedName>
        <fullName evidence="1">Uncharacterized protein</fullName>
    </submittedName>
</protein>
<evidence type="ECO:0000313" key="2">
    <source>
        <dbReference type="Proteomes" id="UP000187406"/>
    </source>
</evidence>
<name>A0A1Q3D3F6_CEPFO</name>
<proteinExistence type="predicted"/>